<gene>
    <name evidence="2" type="ORF">BV898_12367</name>
</gene>
<proteinExistence type="predicted"/>
<evidence type="ECO:0000313" key="2">
    <source>
        <dbReference type="EMBL" id="OQV13415.1"/>
    </source>
</evidence>
<protein>
    <submittedName>
        <fullName evidence="2">Uncharacterized protein</fullName>
    </submittedName>
</protein>
<accession>A0A1W0WDX4</accession>
<organism evidence="2 3">
    <name type="scientific">Hypsibius exemplaris</name>
    <name type="common">Freshwater tardigrade</name>
    <dbReference type="NCBI Taxonomy" id="2072580"/>
    <lineage>
        <taxon>Eukaryota</taxon>
        <taxon>Metazoa</taxon>
        <taxon>Ecdysozoa</taxon>
        <taxon>Tardigrada</taxon>
        <taxon>Eutardigrada</taxon>
        <taxon>Parachela</taxon>
        <taxon>Hypsibioidea</taxon>
        <taxon>Hypsibiidae</taxon>
        <taxon>Hypsibius</taxon>
    </lineage>
</organism>
<evidence type="ECO:0000313" key="3">
    <source>
        <dbReference type="Proteomes" id="UP000192578"/>
    </source>
</evidence>
<feature type="region of interest" description="Disordered" evidence="1">
    <location>
        <begin position="1"/>
        <end position="24"/>
    </location>
</feature>
<comment type="caution">
    <text evidence="2">The sequence shown here is derived from an EMBL/GenBank/DDBJ whole genome shotgun (WGS) entry which is preliminary data.</text>
</comment>
<keyword evidence="3" id="KW-1185">Reference proteome</keyword>
<evidence type="ECO:0000256" key="1">
    <source>
        <dbReference type="SAM" id="MobiDB-lite"/>
    </source>
</evidence>
<dbReference type="Proteomes" id="UP000192578">
    <property type="component" value="Unassembled WGS sequence"/>
</dbReference>
<dbReference type="AlphaFoldDB" id="A0A1W0WDX4"/>
<reference evidence="3" key="1">
    <citation type="submission" date="2017-01" db="EMBL/GenBank/DDBJ databases">
        <title>Comparative genomics of anhydrobiosis in the tardigrade Hypsibius dujardini.</title>
        <authorList>
            <person name="Yoshida Y."/>
            <person name="Koutsovoulos G."/>
            <person name="Laetsch D."/>
            <person name="Stevens L."/>
            <person name="Kumar S."/>
            <person name="Horikawa D."/>
            <person name="Ishino K."/>
            <person name="Komine S."/>
            <person name="Tomita M."/>
            <person name="Blaxter M."/>
            <person name="Arakawa K."/>
        </authorList>
    </citation>
    <scope>NUCLEOTIDE SEQUENCE [LARGE SCALE GENOMIC DNA]</scope>
    <source>
        <strain evidence="3">Z151</strain>
    </source>
</reference>
<sequence length="112" mass="12856">MRDGWEGKTFNWDPEGRTMSGSPDLSAEEVSIYIQEAGYKMIEFETYNPDTDTFRYDPAKWELWKTHLQAFVDKGVVQKRRPEAITAANVALDMMTKLEKKRAADLSAFQSA</sequence>
<dbReference type="EMBL" id="MTYJ01000124">
    <property type="protein sequence ID" value="OQV13415.1"/>
    <property type="molecule type" value="Genomic_DNA"/>
</dbReference>
<name>A0A1W0WDX4_HYPEX</name>